<dbReference type="EMBL" id="PJEX01000286">
    <property type="protein sequence ID" value="TKW51731.1"/>
    <property type="molecule type" value="Genomic_DNA"/>
</dbReference>
<evidence type="ECO:0000313" key="3">
    <source>
        <dbReference type="Proteomes" id="UP000310108"/>
    </source>
</evidence>
<comment type="caution">
    <text evidence="2">The sequence shown here is derived from an EMBL/GenBank/DDBJ whole genome shotgun (WGS) entry which is preliminary data.</text>
</comment>
<protein>
    <submittedName>
        <fullName evidence="2">Uncharacterized protein</fullName>
    </submittedName>
</protein>
<accession>A0A4U6X879</accession>
<sequence length="111" mass="12366">MSASASSLQSCPFDGCKWQARCCGNSQEVHIRRKHLQYTEEMPRGESVSEYSDDDREHQHSLQDVDKLTEGGTASSTTHTTEPIAGINNDNDVLSICLNTNATKVRFTAYR</sequence>
<dbReference type="Proteomes" id="UP000310108">
    <property type="component" value="Unassembled WGS sequence"/>
</dbReference>
<feature type="region of interest" description="Disordered" evidence="1">
    <location>
        <begin position="36"/>
        <end position="84"/>
    </location>
</feature>
<name>A0A4U6X879_9PEZI</name>
<proteinExistence type="predicted"/>
<gene>
    <name evidence="2" type="ORF">CTA1_9013</name>
</gene>
<dbReference type="AlphaFoldDB" id="A0A4U6X879"/>
<feature type="compositionally biased region" description="Polar residues" evidence="1">
    <location>
        <begin position="72"/>
        <end position="81"/>
    </location>
</feature>
<evidence type="ECO:0000256" key="1">
    <source>
        <dbReference type="SAM" id="MobiDB-lite"/>
    </source>
</evidence>
<keyword evidence="3" id="KW-1185">Reference proteome</keyword>
<evidence type="ECO:0000313" key="2">
    <source>
        <dbReference type="EMBL" id="TKW51731.1"/>
    </source>
</evidence>
<feature type="compositionally biased region" description="Basic and acidic residues" evidence="1">
    <location>
        <begin position="55"/>
        <end position="69"/>
    </location>
</feature>
<organism evidence="2 3">
    <name type="scientific">Colletotrichum tanaceti</name>
    <dbReference type="NCBI Taxonomy" id="1306861"/>
    <lineage>
        <taxon>Eukaryota</taxon>
        <taxon>Fungi</taxon>
        <taxon>Dikarya</taxon>
        <taxon>Ascomycota</taxon>
        <taxon>Pezizomycotina</taxon>
        <taxon>Sordariomycetes</taxon>
        <taxon>Hypocreomycetidae</taxon>
        <taxon>Glomerellales</taxon>
        <taxon>Glomerellaceae</taxon>
        <taxon>Colletotrichum</taxon>
        <taxon>Colletotrichum destructivum species complex</taxon>
    </lineage>
</organism>
<reference evidence="2 3" key="1">
    <citation type="journal article" date="2019" name="PLoS ONE">
        <title>Comparative genome analysis indicates high evolutionary potential of pathogenicity genes in Colletotrichum tanaceti.</title>
        <authorList>
            <person name="Lelwala R.V."/>
            <person name="Korhonen P.K."/>
            <person name="Young N.D."/>
            <person name="Scott J.B."/>
            <person name="Ades P.A."/>
            <person name="Gasser R.B."/>
            <person name="Taylor P.W.J."/>
        </authorList>
    </citation>
    <scope>NUCLEOTIDE SEQUENCE [LARGE SCALE GENOMIC DNA]</scope>
    <source>
        <strain evidence="2">BRIP57314</strain>
    </source>
</reference>